<dbReference type="SUPFAM" id="SSF53720">
    <property type="entry name" value="ALDH-like"/>
    <property type="match status" value="1"/>
</dbReference>
<evidence type="ECO:0000259" key="2">
    <source>
        <dbReference type="Pfam" id="PF00171"/>
    </source>
</evidence>
<dbReference type="PATRIC" id="fig|1299334.3.peg.2603"/>
<dbReference type="AlphaFoldDB" id="X8CLW6"/>
<accession>X8CLW6</accession>
<comment type="caution">
    <text evidence="3">The sequence shown here is derived from an EMBL/GenBank/DDBJ whole genome shotgun (WGS) entry which is preliminary data.</text>
</comment>
<protein>
    <submittedName>
        <fullName evidence="3">Aldehyde dehydrogenase family protein</fullName>
    </submittedName>
</protein>
<dbReference type="GO" id="GO:0016491">
    <property type="term" value="F:oxidoreductase activity"/>
    <property type="evidence" value="ECO:0007669"/>
    <property type="project" value="UniProtKB-KW"/>
</dbReference>
<keyword evidence="1" id="KW-0560">Oxidoreductase</keyword>
<sequence length="45" mass="5006">MTINHAFDMNAPFGGYKCSGNGREWSEFGFHEYLETKAILGYASG</sequence>
<dbReference type="Gene3D" id="3.40.605.10">
    <property type="entry name" value="Aldehyde Dehydrogenase, Chain A, domain 1"/>
    <property type="match status" value="1"/>
</dbReference>
<gene>
    <name evidence="3" type="ORF">I553_8501</name>
</gene>
<dbReference type="InterPro" id="IPR015590">
    <property type="entry name" value="Aldehyde_DH_dom"/>
</dbReference>
<organism evidence="3">
    <name type="scientific">Mycobacterium xenopi 4042</name>
    <dbReference type="NCBI Taxonomy" id="1299334"/>
    <lineage>
        <taxon>Bacteria</taxon>
        <taxon>Bacillati</taxon>
        <taxon>Actinomycetota</taxon>
        <taxon>Actinomycetes</taxon>
        <taxon>Mycobacteriales</taxon>
        <taxon>Mycobacteriaceae</taxon>
        <taxon>Mycobacterium</taxon>
    </lineage>
</organism>
<name>X8CLW6_MYCXE</name>
<evidence type="ECO:0000313" key="3">
    <source>
        <dbReference type="EMBL" id="EUA56453.1"/>
    </source>
</evidence>
<dbReference type="EMBL" id="JAOB01000029">
    <property type="protein sequence ID" value="EUA56453.1"/>
    <property type="molecule type" value="Genomic_DNA"/>
</dbReference>
<evidence type="ECO:0000256" key="1">
    <source>
        <dbReference type="ARBA" id="ARBA00023002"/>
    </source>
</evidence>
<feature type="domain" description="Aldehyde dehydrogenase" evidence="2">
    <location>
        <begin position="4"/>
        <end position="39"/>
    </location>
</feature>
<proteinExistence type="predicted"/>
<reference evidence="3" key="1">
    <citation type="submission" date="2014-01" db="EMBL/GenBank/DDBJ databases">
        <authorList>
            <person name="Brown-Elliot B."/>
            <person name="Wallace R."/>
            <person name="Lenaerts A."/>
            <person name="Ordway D."/>
            <person name="DeGroote M.A."/>
            <person name="Parker T."/>
            <person name="Sizemore C."/>
            <person name="Tallon L.J."/>
            <person name="Sadzewicz L.K."/>
            <person name="Sengamalay N."/>
            <person name="Fraser C.M."/>
            <person name="Hine E."/>
            <person name="Shefchek K.A."/>
            <person name="Das S.P."/>
            <person name="Tettelin H."/>
        </authorList>
    </citation>
    <scope>NUCLEOTIDE SEQUENCE [LARGE SCALE GENOMIC DNA]</scope>
    <source>
        <strain evidence="3">4042</strain>
    </source>
</reference>
<dbReference type="Pfam" id="PF00171">
    <property type="entry name" value="Aldedh"/>
    <property type="match status" value="1"/>
</dbReference>
<dbReference type="InterPro" id="IPR016162">
    <property type="entry name" value="Ald_DH_N"/>
</dbReference>
<dbReference type="InterPro" id="IPR016161">
    <property type="entry name" value="Ald_DH/histidinol_DH"/>
</dbReference>